<name>A0A0L0CH22_LUCCU</name>
<gene>
    <name evidence="2" type="ORF">FF38_12779</name>
</gene>
<dbReference type="OMA" id="RQSHEHN"/>
<evidence type="ECO:0008006" key="4">
    <source>
        <dbReference type="Google" id="ProtNLM"/>
    </source>
</evidence>
<evidence type="ECO:0000313" key="3">
    <source>
        <dbReference type="Proteomes" id="UP000037069"/>
    </source>
</evidence>
<evidence type="ECO:0000313" key="2">
    <source>
        <dbReference type="EMBL" id="KNC31545.1"/>
    </source>
</evidence>
<dbReference type="STRING" id="7375.A0A0L0CH22"/>
<dbReference type="PANTHER" id="PTHR20987">
    <property type="entry name" value="CHITIN-BINDING TYPE-2 DOMAIN-CONTAINING PROTEIN-RELATED"/>
    <property type="match status" value="1"/>
</dbReference>
<dbReference type="AlphaFoldDB" id="A0A0L0CH22"/>
<feature type="region of interest" description="Disordered" evidence="1">
    <location>
        <begin position="1"/>
        <end position="21"/>
    </location>
</feature>
<dbReference type="InterPro" id="IPR036508">
    <property type="entry name" value="Chitin-bd_dom_sf"/>
</dbReference>
<protein>
    <recommendedName>
        <fullName evidence="4">Chitin-binding type-2 domain-containing protein</fullName>
    </recommendedName>
</protein>
<accession>A0A0L0CH22</accession>
<evidence type="ECO:0000256" key="1">
    <source>
        <dbReference type="SAM" id="MobiDB-lite"/>
    </source>
</evidence>
<organism evidence="2 3">
    <name type="scientific">Lucilia cuprina</name>
    <name type="common">Green bottle fly</name>
    <name type="synonym">Australian sheep blowfly</name>
    <dbReference type="NCBI Taxonomy" id="7375"/>
    <lineage>
        <taxon>Eukaryota</taxon>
        <taxon>Metazoa</taxon>
        <taxon>Ecdysozoa</taxon>
        <taxon>Arthropoda</taxon>
        <taxon>Hexapoda</taxon>
        <taxon>Insecta</taxon>
        <taxon>Pterygota</taxon>
        <taxon>Neoptera</taxon>
        <taxon>Endopterygota</taxon>
        <taxon>Diptera</taxon>
        <taxon>Brachycera</taxon>
        <taxon>Muscomorpha</taxon>
        <taxon>Oestroidea</taxon>
        <taxon>Calliphoridae</taxon>
        <taxon>Luciliinae</taxon>
        <taxon>Lucilia</taxon>
    </lineage>
</organism>
<proteinExistence type="predicted"/>
<dbReference type="SUPFAM" id="SSF57625">
    <property type="entry name" value="Invertebrate chitin-binding proteins"/>
    <property type="match status" value="1"/>
</dbReference>
<sequence length="88" mass="10219">MSKQGSIKKNYSEHSGEPGCATAGEVKKFFRHFWDPTSYWECEEQGKPAALRRCGASELYSDKHGKCVHYREWEWTEPIEPPSRPKTQ</sequence>
<dbReference type="GO" id="GO:0008061">
    <property type="term" value="F:chitin binding"/>
    <property type="evidence" value="ECO:0007669"/>
    <property type="project" value="InterPro"/>
</dbReference>
<dbReference type="OrthoDB" id="7937384at2759"/>
<dbReference type="EMBL" id="JRES01000409">
    <property type="protein sequence ID" value="KNC31545.1"/>
    <property type="molecule type" value="Genomic_DNA"/>
</dbReference>
<keyword evidence="3" id="KW-1185">Reference proteome</keyword>
<reference evidence="2 3" key="1">
    <citation type="journal article" date="2015" name="Nat. Commun.">
        <title>Lucilia cuprina genome unlocks parasitic fly biology to underpin future interventions.</title>
        <authorList>
            <person name="Anstead C.A."/>
            <person name="Korhonen P.K."/>
            <person name="Young N.D."/>
            <person name="Hall R.S."/>
            <person name="Jex A.R."/>
            <person name="Murali S.C."/>
            <person name="Hughes D.S."/>
            <person name="Lee S.F."/>
            <person name="Perry T."/>
            <person name="Stroehlein A.J."/>
            <person name="Ansell B.R."/>
            <person name="Breugelmans B."/>
            <person name="Hofmann A."/>
            <person name="Qu J."/>
            <person name="Dugan S."/>
            <person name="Lee S.L."/>
            <person name="Chao H."/>
            <person name="Dinh H."/>
            <person name="Han Y."/>
            <person name="Doddapaneni H.V."/>
            <person name="Worley K.C."/>
            <person name="Muzny D.M."/>
            <person name="Ioannidis P."/>
            <person name="Waterhouse R.M."/>
            <person name="Zdobnov E.M."/>
            <person name="James P.J."/>
            <person name="Bagnall N.H."/>
            <person name="Kotze A.C."/>
            <person name="Gibbs R.A."/>
            <person name="Richards S."/>
            <person name="Batterham P."/>
            <person name="Gasser R.B."/>
        </authorList>
    </citation>
    <scope>NUCLEOTIDE SEQUENCE [LARGE SCALE GENOMIC DNA]</scope>
    <source>
        <strain evidence="2 3">LS</strain>
        <tissue evidence="2">Full body</tissue>
    </source>
</reference>
<dbReference type="Proteomes" id="UP000037069">
    <property type="component" value="Unassembled WGS sequence"/>
</dbReference>
<comment type="caution">
    <text evidence="2">The sequence shown here is derived from an EMBL/GenBank/DDBJ whole genome shotgun (WGS) entry which is preliminary data.</text>
</comment>
<dbReference type="PANTHER" id="PTHR20987:SF0">
    <property type="entry name" value="CHITIN-BINDING TYPE-2 DOMAIN-CONTAINING PROTEIN-RELATED"/>
    <property type="match status" value="1"/>
</dbReference>